<comment type="similarity">
    <text evidence="1">Belongs to the type-I restriction system S methylase family.</text>
</comment>
<evidence type="ECO:0000259" key="4">
    <source>
        <dbReference type="Pfam" id="PF01420"/>
    </source>
</evidence>
<feature type="domain" description="Type I restriction modification DNA specificity" evidence="4">
    <location>
        <begin position="224"/>
        <end position="372"/>
    </location>
</feature>
<dbReference type="REBASE" id="182725">
    <property type="entry name" value="S1.Gfl2011ORF3104P"/>
</dbReference>
<name>A0A1L7I8B1_9FLAO</name>
<dbReference type="CDD" id="cd17288">
    <property type="entry name" value="RMtype1_S_LlaAI06ORF1089P_TRD1-CR1_like"/>
    <property type="match status" value="1"/>
</dbReference>
<evidence type="ECO:0000313" key="6">
    <source>
        <dbReference type="Proteomes" id="UP000186230"/>
    </source>
</evidence>
<accession>A0A1L7I8B1</accession>
<dbReference type="AlphaFoldDB" id="A0A1L7I8B1"/>
<sequence>MKEEGKKNNNVPNLRFPEFKEEWVRTRLGDIAVFKKGKGISKNDISIEGKTDCIRYGELYTYYDEVIEDVISTTNLNPDNLILSEENDIIIPSSGESSIEIAKASCVQKSGVALGGDLNIIKTNSYGNFLAYYLNNKKKNNIGRIAQGSSVVHLYAKQLSKLNIALPTINEQYKIGSFLNLIEKRIKAQIKIIENLESLMKGLGKKIFSQKLRFHNVDGNRCNDWKKVKLEDVLEIGSGRDYKHLKEGNIPVFGTGGFMTSVEGFLYEGESVGIGRKGTIDKPVFLKGKFWTVDTLFYTHSFKQVFPKFIYYLFLQINWKKYNEATGVPSLSKSTIEKIKIKTPCLAEQTKILKFLSSFDEKIKSEKYLLQQYKKQKQYLLQNMFI</sequence>
<evidence type="ECO:0000256" key="1">
    <source>
        <dbReference type="ARBA" id="ARBA00010923"/>
    </source>
</evidence>
<dbReference type="GO" id="GO:0009307">
    <property type="term" value="P:DNA restriction-modification system"/>
    <property type="evidence" value="ECO:0007669"/>
    <property type="project" value="UniProtKB-KW"/>
</dbReference>
<dbReference type="InterPro" id="IPR044946">
    <property type="entry name" value="Restrct_endonuc_typeI_TRD_sf"/>
</dbReference>
<dbReference type="SUPFAM" id="SSF116734">
    <property type="entry name" value="DNA methylase specificity domain"/>
    <property type="match status" value="2"/>
</dbReference>
<protein>
    <submittedName>
        <fullName evidence="5">Type I restriction-modification system, specificity subunit S</fullName>
        <ecNumber evidence="5">3.1.21.3</ecNumber>
    </submittedName>
</protein>
<dbReference type="Gene3D" id="3.90.220.20">
    <property type="entry name" value="DNA methylase specificity domains"/>
    <property type="match status" value="2"/>
</dbReference>
<dbReference type="KEGG" id="gfl:GRFL_3105"/>
<dbReference type="RefSeq" id="WP_218919542.1">
    <property type="nucleotide sequence ID" value="NZ_CP016359.1"/>
</dbReference>
<gene>
    <name evidence="5" type="ORF">GRFL_3105</name>
</gene>
<dbReference type="InterPro" id="IPR052021">
    <property type="entry name" value="Type-I_RS_S_subunit"/>
</dbReference>
<keyword evidence="3" id="KW-0238">DNA-binding</keyword>
<dbReference type="STRING" id="1229726.GRFL_3105"/>
<organism evidence="5 6">
    <name type="scientific">Christiangramia flava JLT2011</name>
    <dbReference type="NCBI Taxonomy" id="1229726"/>
    <lineage>
        <taxon>Bacteria</taxon>
        <taxon>Pseudomonadati</taxon>
        <taxon>Bacteroidota</taxon>
        <taxon>Flavobacteriia</taxon>
        <taxon>Flavobacteriales</taxon>
        <taxon>Flavobacteriaceae</taxon>
        <taxon>Christiangramia</taxon>
    </lineage>
</organism>
<reference evidence="5 6" key="1">
    <citation type="submission" date="2016-07" db="EMBL/GenBank/DDBJ databases">
        <title>Multi-omics approach to identify versatile polysaccharide utilization systems of a marine flavobacterium Gramella flava.</title>
        <authorList>
            <person name="Tang K."/>
        </authorList>
    </citation>
    <scope>NUCLEOTIDE SEQUENCE [LARGE SCALE GENOMIC DNA]</scope>
    <source>
        <strain evidence="5 6">JLT2011</strain>
    </source>
</reference>
<evidence type="ECO:0000313" key="5">
    <source>
        <dbReference type="EMBL" id="APU69829.1"/>
    </source>
</evidence>
<dbReference type="PANTHER" id="PTHR30408">
    <property type="entry name" value="TYPE-1 RESTRICTION ENZYME ECOKI SPECIFICITY PROTEIN"/>
    <property type="match status" value="1"/>
</dbReference>
<dbReference type="Gene3D" id="1.10.287.1120">
    <property type="entry name" value="Bipartite methylase S protein"/>
    <property type="match status" value="1"/>
</dbReference>
<evidence type="ECO:0000256" key="3">
    <source>
        <dbReference type="ARBA" id="ARBA00023125"/>
    </source>
</evidence>
<feature type="domain" description="Type I restriction modification DNA specificity" evidence="4">
    <location>
        <begin position="21"/>
        <end position="191"/>
    </location>
</feature>
<dbReference type="Pfam" id="PF01420">
    <property type="entry name" value="Methylase_S"/>
    <property type="match status" value="2"/>
</dbReference>
<dbReference type="PANTHER" id="PTHR30408:SF13">
    <property type="entry name" value="TYPE I RESTRICTION ENZYME HINDI SPECIFICITY SUBUNIT"/>
    <property type="match status" value="1"/>
</dbReference>
<dbReference type="EMBL" id="CP016359">
    <property type="protein sequence ID" value="APU69829.1"/>
    <property type="molecule type" value="Genomic_DNA"/>
</dbReference>
<dbReference type="EC" id="3.1.21.3" evidence="5"/>
<dbReference type="Proteomes" id="UP000186230">
    <property type="component" value="Chromosome"/>
</dbReference>
<dbReference type="GO" id="GO:0009035">
    <property type="term" value="F:type I site-specific deoxyribonuclease activity"/>
    <property type="evidence" value="ECO:0007669"/>
    <property type="project" value="UniProtKB-EC"/>
</dbReference>
<dbReference type="InterPro" id="IPR000055">
    <property type="entry name" value="Restrct_endonuc_typeI_TRD"/>
</dbReference>
<dbReference type="GO" id="GO:0003677">
    <property type="term" value="F:DNA binding"/>
    <property type="evidence" value="ECO:0007669"/>
    <property type="project" value="UniProtKB-KW"/>
</dbReference>
<proteinExistence type="inferred from homology"/>
<keyword evidence="5" id="KW-0378">Hydrolase</keyword>
<keyword evidence="2" id="KW-0680">Restriction system</keyword>
<keyword evidence="6" id="KW-1185">Reference proteome</keyword>
<evidence type="ECO:0000256" key="2">
    <source>
        <dbReference type="ARBA" id="ARBA00022747"/>
    </source>
</evidence>